<dbReference type="InterPro" id="IPR005835">
    <property type="entry name" value="NTP_transferase_dom"/>
</dbReference>
<dbReference type="AlphaFoldDB" id="A0A127BA43"/>
<proteinExistence type="inferred from homology"/>
<dbReference type="RefSeq" id="WP_068321090.1">
    <property type="nucleotide sequence ID" value="NZ_CP010835.1"/>
</dbReference>
<dbReference type="Proteomes" id="UP001571980">
    <property type="component" value="Unassembled WGS sequence"/>
</dbReference>
<comment type="similarity">
    <text evidence="1">Belongs to the transferase hexapeptide repeat family.</text>
</comment>
<dbReference type="InterPro" id="IPR029044">
    <property type="entry name" value="Nucleotide-diphossugar_trans"/>
</dbReference>
<dbReference type="InterPro" id="IPR011004">
    <property type="entry name" value="Trimer_LpxA-like_sf"/>
</dbReference>
<feature type="domain" description="Nucleotidyl transferase" evidence="3">
    <location>
        <begin position="2"/>
        <end position="234"/>
    </location>
</feature>
<gene>
    <name evidence="6" type="ORF">P8X34_09980</name>
    <name evidence="5" type="ORF">TQ32_03630</name>
</gene>
<evidence type="ECO:0000256" key="1">
    <source>
        <dbReference type="ARBA" id="ARBA00007274"/>
    </source>
</evidence>
<dbReference type="InterPro" id="IPR050486">
    <property type="entry name" value="Mannose-1P_guanyltransferase"/>
</dbReference>
<dbReference type="PANTHER" id="PTHR22572">
    <property type="entry name" value="SUGAR-1-PHOSPHATE GUANYL TRANSFERASE"/>
    <property type="match status" value="1"/>
</dbReference>
<dbReference type="Pfam" id="PF25087">
    <property type="entry name" value="GMPPB_C"/>
    <property type="match status" value="1"/>
</dbReference>
<keyword evidence="8" id="KW-1185">Reference proteome</keyword>
<reference evidence="5 7" key="2">
    <citation type="journal article" date="2016" name="Int. J. Syst. Evol. Microbiol.">
        <title>Pyrococcus kukulkanii sp. nov., a hyperthermophilic, piezophilic archaeon isolated from a deep-sea hydrothermal vent.</title>
        <authorList>
            <person name="Callac N."/>
            <person name="Oger P."/>
            <person name="Lesongeur F."/>
            <person name="Rattray J.E."/>
            <person name="Vannier P."/>
            <person name="Michoud G."/>
            <person name="Beauverger M."/>
            <person name="Gayet N."/>
            <person name="Rouxel O."/>
            <person name="Jebbar M."/>
            <person name="Godfroy A."/>
        </authorList>
    </citation>
    <scope>NUCLEOTIDE SEQUENCE [LARGE SCALE GENOMIC DNA]</scope>
    <source>
        <strain evidence="5 7">NCB100</strain>
    </source>
</reference>
<dbReference type="EMBL" id="CP010835">
    <property type="protein sequence ID" value="AMM53669.1"/>
    <property type="molecule type" value="Genomic_DNA"/>
</dbReference>
<dbReference type="SUPFAM" id="SSF53448">
    <property type="entry name" value="Nucleotide-diphospho-sugar transferases"/>
    <property type="match status" value="1"/>
</dbReference>
<dbReference type="SUPFAM" id="SSF51161">
    <property type="entry name" value="Trimeric LpxA-like enzymes"/>
    <property type="match status" value="1"/>
</dbReference>
<dbReference type="EMBL" id="JARRIG010000006">
    <property type="protein sequence ID" value="MFA4805051.1"/>
    <property type="molecule type" value="Genomic_DNA"/>
</dbReference>
<sequence length="333" mass="37939">MKALIMAGGYATRLWPITKNRPKPLLPIGNKTIIEHILEKVSDLGIPTYISTNKFFEKHFKKLAEKYEVELIVEDTYSEEEKLGTIGAIKNAVDILGEDDYLIIAGDNVFSLSLVDFVKRFNDIKKTLIAVYDVGDLELAKRYGVVILEGERVVYFEEKPPEAKTSLISTGIYALPRDVIKLVYEYLKNGNKDAPGYFIQWLLEKGVEVYAYKFSEYWYDIGSADSYLEALKMFLKESEIEEIQISPYAKIIPPVIIKKGAKILGRSIIGPYAYIDEECIIENSDVSDSIIFKKTIIRNSTIWRSIIDEKCEIRNLELRKSLVGGHAKIQRGD</sequence>
<name>A0A127BA43_9EURY</name>
<dbReference type="PATRIC" id="fig|1609559.3.peg.755"/>
<dbReference type="GeneID" id="28490895"/>
<reference evidence="7" key="1">
    <citation type="submission" date="2015-02" db="EMBL/GenBank/DDBJ databases">
        <title>Pyrococcus kukulkanii sp. nov., a novel hyperthermophilic archaeon isolated from a deep-sea hydrothermal vent at the Guaymas Basin.</title>
        <authorList>
            <person name="Oger P.M."/>
            <person name="Callac N."/>
            <person name="Jebbar M."/>
            <person name="Godfroy A."/>
        </authorList>
    </citation>
    <scope>NUCLEOTIDE SEQUENCE [LARGE SCALE GENOMIC DNA]</scope>
    <source>
        <strain evidence="7">NCB100</strain>
    </source>
</reference>
<dbReference type="KEGG" id="pyc:TQ32_03630"/>
<dbReference type="Gene3D" id="2.160.10.10">
    <property type="entry name" value="Hexapeptide repeat proteins"/>
    <property type="match status" value="1"/>
</dbReference>
<protein>
    <recommendedName>
        <fullName evidence="2">Bifunctional protein GlmU</fullName>
    </recommendedName>
</protein>
<keyword evidence="5" id="KW-0808">Transferase</keyword>
<evidence type="ECO:0000256" key="2">
    <source>
        <dbReference type="ARBA" id="ARBA00013414"/>
    </source>
</evidence>
<organism evidence="5 7">
    <name type="scientific">Pyrococcus kukulkanii</name>
    <dbReference type="NCBI Taxonomy" id="1609559"/>
    <lineage>
        <taxon>Archaea</taxon>
        <taxon>Methanobacteriati</taxon>
        <taxon>Methanobacteriota</taxon>
        <taxon>Thermococci</taxon>
        <taxon>Thermococcales</taxon>
        <taxon>Thermococcaceae</taxon>
        <taxon>Pyrococcus</taxon>
    </lineage>
</organism>
<dbReference type="Pfam" id="PF00483">
    <property type="entry name" value="NTP_transferase"/>
    <property type="match status" value="1"/>
</dbReference>
<dbReference type="GO" id="GO:0016740">
    <property type="term" value="F:transferase activity"/>
    <property type="evidence" value="ECO:0007669"/>
    <property type="project" value="UniProtKB-KW"/>
</dbReference>
<dbReference type="CDD" id="cd04181">
    <property type="entry name" value="NTP_transferase"/>
    <property type="match status" value="1"/>
</dbReference>
<dbReference type="Gene3D" id="3.90.550.10">
    <property type="entry name" value="Spore Coat Polysaccharide Biosynthesis Protein SpsA, Chain A"/>
    <property type="match status" value="1"/>
</dbReference>
<dbReference type="OrthoDB" id="15372at2157"/>
<evidence type="ECO:0000313" key="6">
    <source>
        <dbReference type="EMBL" id="MFA4805051.1"/>
    </source>
</evidence>
<evidence type="ECO:0000259" key="4">
    <source>
        <dbReference type="Pfam" id="PF25087"/>
    </source>
</evidence>
<dbReference type="InterPro" id="IPR056729">
    <property type="entry name" value="GMPPB_C"/>
</dbReference>
<dbReference type="STRING" id="1609559.TQ32_03630"/>
<reference evidence="6 8" key="3">
    <citation type="submission" date="2023-03" db="EMBL/GenBank/DDBJ databases">
        <title>Speciation in Pyrococcus: adaptation to high temperature as a mechanism.</title>
        <authorList>
            <person name="Gu J."/>
        </authorList>
    </citation>
    <scope>NUCLEOTIDE SEQUENCE [LARGE SCALE GENOMIC DNA]</scope>
    <source>
        <strain evidence="6 8">LMOA34</strain>
    </source>
</reference>
<dbReference type="Proteomes" id="UP000070587">
    <property type="component" value="Chromosome"/>
</dbReference>
<evidence type="ECO:0000259" key="3">
    <source>
        <dbReference type="Pfam" id="PF00483"/>
    </source>
</evidence>
<accession>A0A127BA43</accession>
<evidence type="ECO:0000313" key="8">
    <source>
        <dbReference type="Proteomes" id="UP001571980"/>
    </source>
</evidence>
<feature type="domain" description="Mannose-1-phosphate guanyltransferase C-terminal" evidence="4">
    <location>
        <begin position="251"/>
        <end position="315"/>
    </location>
</feature>
<evidence type="ECO:0000313" key="5">
    <source>
        <dbReference type="EMBL" id="AMM53669.1"/>
    </source>
</evidence>
<evidence type="ECO:0000313" key="7">
    <source>
        <dbReference type="Proteomes" id="UP000070587"/>
    </source>
</evidence>